<protein>
    <submittedName>
        <fullName evidence="3">Putative conserved plasma membrane protein</fullName>
    </submittedName>
</protein>
<dbReference type="GO" id="GO:0034976">
    <property type="term" value="P:response to endoplasmic reticulum stress"/>
    <property type="evidence" value="ECO:0007669"/>
    <property type="project" value="TreeGrafter"/>
</dbReference>
<dbReference type="InterPro" id="IPR019144">
    <property type="entry name" value="Membralin"/>
</dbReference>
<proteinExistence type="evidence at transcript level"/>
<accession>A0A131XE33</accession>
<dbReference type="Pfam" id="PF09746">
    <property type="entry name" value="Membralin"/>
    <property type="match status" value="2"/>
</dbReference>
<feature type="region of interest" description="Disordered" evidence="1">
    <location>
        <begin position="543"/>
        <end position="599"/>
    </location>
</feature>
<dbReference type="GO" id="GO:0005783">
    <property type="term" value="C:endoplasmic reticulum"/>
    <property type="evidence" value="ECO:0007669"/>
    <property type="project" value="TreeGrafter"/>
</dbReference>
<keyword evidence="2" id="KW-1133">Transmembrane helix</keyword>
<feature type="region of interest" description="Disordered" evidence="1">
    <location>
        <begin position="155"/>
        <end position="220"/>
    </location>
</feature>
<dbReference type="PANTHER" id="PTHR21650">
    <property type="entry name" value="MEMBRALIN/KINETOCHORE PROTEIN NUF2"/>
    <property type="match status" value="1"/>
</dbReference>
<feature type="compositionally biased region" description="Low complexity" evidence="1">
    <location>
        <begin position="543"/>
        <end position="586"/>
    </location>
</feature>
<keyword evidence="2" id="KW-0812">Transmembrane</keyword>
<keyword evidence="2" id="KW-0472">Membrane</keyword>
<feature type="compositionally biased region" description="Low complexity" evidence="1">
    <location>
        <begin position="694"/>
        <end position="703"/>
    </location>
</feature>
<dbReference type="PANTHER" id="PTHR21650:SF4">
    <property type="entry name" value="MEMBRALIN"/>
    <property type="match status" value="1"/>
</dbReference>
<feature type="compositionally biased region" description="Polar residues" evidence="1">
    <location>
        <begin position="704"/>
        <end position="714"/>
    </location>
</feature>
<feature type="transmembrane region" description="Helical" evidence="2">
    <location>
        <begin position="381"/>
        <end position="402"/>
    </location>
</feature>
<evidence type="ECO:0000313" key="3">
    <source>
        <dbReference type="EMBL" id="JAP64827.1"/>
    </source>
</evidence>
<sequence length="781" mass="85200">MALNIGILPHLLGAAANNLNNNNNFNNNNGLSRNAGGGSSNNAGGGNPMNSVRDRLFHALFVRVALAYASAVPPSVRTLFEYITLLKALLSFFILAYIHAAFIRTPINCLEHVCHQWPQDGILRIEILHDTASSAEPYTVEQSYLKEQRLQRLGQLPAQPQVRTSGSDTEKVISTPPVADTSNSTSGAEQNGQGADVLTSPGSNDQDAEDSSSDVPEVDDALPLFGGGRHLKGVKGGGSQFVYHDAVTNGSQDTLQNIDGNGYPQPLQEPVSELEMLARAVWPQDEYIVEYSLEYGLLRLSPATRQKLNISVKIVTLDPAKDGCFGDWFSRLLLDNFLGYDDVLMASLKNLAEREENKGYVRNVVTGEHYRFISMWTSRTSYIAAAFIMLVFTLSISMLLRYSHHQIFVFIVELLHMLEFNSTINFPAGPLLTVILALVGMETIMSEFFNDTTTAFYIILIVWVADQYDAICCHTAITKRHWLRFFYLYHFAFYAYDYRFNGQYSGLALLTSWFFIQHSMIYFFHHYELPSILQRSGLEQGEPARAGAATEATGAELTTASAEDNSGTGVAGTPAAATSQQQQQNQRANGVSGPFHSTTVRLNGHGGIAIQQSGDVPRVAFIRTVYIGNLLNAATLGSASQSPNQQQQQSQSPQPQQQQSQQQQVQQSSNDGARTDVGDANTRNGDDVTLVPNGCTTTETGTEVIQTSGDTLENSPKLVKVSDSVSKERKESTSSSCEDLKGEADDTASQSGEALVPDQEPETEVADGQSSVEPSSEDAPA</sequence>
<feature type="compositionally biased region" description="Low complexity" evidence="1">
    <location>
        <begin position="640"/>
        <end position="669"/>
    </location>
</feature>
<feature type="compositionally biased region" description="Polar residues" evidence="1">
    <location>
        <begin position="180"/>
        <end position="193"/>
    </location>
</feature>
<dbReference type="GO" id="GO:1904294">
    <property type="term" value="P:positive regulation of ERAD pathway"/>
    <property type="evidence" value="ECO:0007669"/>
    <property type="project" value="TreeGrafter"/>
</dbReference>
<name>A0A131XE33_9ACAR</name>
<evidence type="ECO:0000256" key="2">
    <source>
        <dbReference type="SAM" id="Phobius"/>
    </source>
</evidence>
<feature type="region of interest" description="Disordered" evidence="1">
    <location>
        <begin position="638"/>
        <end position="781"/>
    </location>
</feature>
<feature type="compositionally biased region" description="Basic and acidic residues" evidence="1">
    <location>
        <begin position="725"/>
        <end position="744"/>
    </location>
</feature>
<dbReference type="AlphaFoldDB" id="A0A131XE33"/>
<organism evidence="3">
    <name type="scientific">Hyalomma excavatum</name>
    <dbReference type="NCBI Taxonomy" id="257692"/>
    <lineage>
        <taxon>Eukaryota</taxon>
        <taxon>Metazoa</taxon>
        <taxon>Ecdysozoa</taxon>
        <taxon>Arthropoda</taxon>
        <taxon>Chelicerata</taxon>
        <taxon>Arachnida</taxon>
        <taxon>Acari</taxon>
        <taxon>Parasitiformes</taxon>
        <taxon>Ixodida</taxon>
        <taxon>Ixodoidea</taxon>
        <taxon>Ixodidae</taxon>
        <taxon>Hyalomminae</taxon>
        <taxon>Hyalomma</taxon>
    </lineage>
</organism>
<reference evidence="3" key="1">
    <citation type="journal article" date="2017" name="Ticks Tick Borne Dis.">
        <title>An insight into the sialome of Hyalomma excavatum.</title>
        <authorList>
            <person name="Ribeiro J.M."/>
            <person name="Slovak M."/>
            <person name="Francischetti I.M."/>
        </authorList>
    </citation>
    <scope>NUCLEOTIDE SEQUENCE</scope>
    <source>
        <strain evidence="3">Samish</strain>
        <tissue evidence="3">Salivary glands</tissue>
    </source>
</reference>
<evidence type="ECO:0000256" key="1">
    <source>
        <dbReference type="SAM" id="MobiDB-lite"/>
    </source>
</evidence>
<dbReference type="EMBL" id="GEFH01003754">
    <property type="protein sequence ID" value="JAP64827.1"/>
    <property type="molecule type" value="mRNA"/>
</dbReference>
<feature type="compositionally biased region" description="Acidic residues" evidence="1">
    <location>
        <begin position="206"/>
        <end position="220"/>
    </location>
</feature>
<feature type="transmembrane region" description="Helical" evidence="2">
    <location>
        <begin position="422"/>
        <end position="441"/>
    </location>
</feature>